<reference evidence="2" key="4">
    <citation type="journal article" date="2015" name="G3 (Bethesda)">
        <title>Genome sequences of three phytopathogenic species of the Magnaporthaceae family of fungi.</title>
        <authorList>
            <person name="Okagaki L.H."/>
            <person name="Nunes C.C."/>
            <person name="Sailsbery J."/>
            <person name="Clay B."/>
            <person name="Brown D."/>
            <person name="John T."/>
            <person name="Oh Y."/>
            <person name="Young N."/>
            <person name="Fitzgerald M."/>
            <person name="Haas B.J."/>
            <person name="Zeng Q."/>
            <person name="Young S."/>
            <person name="Adiconis X."/>
            <person name="Fan L."/>
            <person name="Levin J.Z."/>
            <person name="Mitchell T.K."/>
            <person name="Okubara P.A."/>
            <person name="Farman M.L."/>
            <person name="Kohn L.M."/>
            <person name="Birren B."/>
            <person name="Ma L.-J."/>
            <person name="Dean R.A."/>
        </authorList>
    </citation>
    <scope>NUCLEOTIDE SEQUENCE</scope>
    <source>
        <strain evidence="2">ATCC 64411 / 73-15</strain>
    </source>
</reference>
<dbReference type="EMBL" id="GL876967">
    <property type="protein sequence ID" value="KLU82885.1"/>
    <property type="molecule type" value="Genomic_DNA"/>
</dbReference>
<evidence type="ECO:0000313" key="1">
    <source>
        <dbReference type="EMBL" id="KLU82885.1"/>
    </source>
</evidence>
<reference evidence="1" key="2">
    <citation type="submission" date="2010-05" db="EMBL/GenBank/DDBJ databases">
        <title>The Genome Sequence of Magnaporthe poae strain ATCC 64411.</title>
        <authorList>
            <consortium name="The Broad Institute Genome Sequencing Platform"/>
            <consortium name="Broad Institute Genome Sequencing Center for Infectious Disease"/>
            <person name="Ma L.-J."/>
            <person name="Dead R."/>
            <person name="Young S."/>
            <person name="Zeng Q."/>
            <person name="Koehrsen M."/>
            <person name="Alvarado L."/>
            <person name="Berlin A."/>
            <person name="Chapman S.B."/>
            <person name="Chen Z."/>
            <person name="Freedman E."/>
            <person name="Gellesch M."/>
            <person name="Goldberg J."/>
            <person name="Griggs A."/>
            <person name="Gujja S."/>
            <person name="Heilman E.R."/>
            <person name="Heiman D."/>
            <person name="Hepburn T."/>
            <person name="Howarth C."/>
            <person name="Jen D."/>
            <person name="Larson L."/>
            <person name="Mehta T."/>
            <person name="Neiman D."/>
            <person name="Pearson M."/>
            <person name="Roberts A."/>
            <person name="Saif S."/>
            <person name="Shea T."/>
            <person name="Shenoy N."/>
            <person name="Sisk P."/>
            <person name="Stolte C."/>
            <person name="Sykes S."/>
            <person name="Walk T."/>
            <person name="White J."/>
            <person name="Yandava C."/>
            <person name="Haas B."/>
            <person name="Nusbaum C."/>
            <person name="Birren B."/>
        </authorList>
    </citation>
    <scope>NUCLEOTIDE SEQUENCE</scope>
    <source>
        <strain evidence="1">ATCC 64411</strain>
    </source>
</reference>
<accession>A0A0C4DQ18</accession>
<protein>
    <submittedName>
        <fullName evidence="1 2">Uncharacterized protein</fullName>
    </submittedName>
</protein>
<dbReference type="EMBL" id="ADBL01000490">
    <property type="status" value="NOT_ANNOTATED_CDS"/>
    <property type="molecule type" value="Genomic_DNA"/>
</dbReference>
<keyword evidence="3" id="KW-1185">Reference proteome</keyword>
<sequence length="201" mass="22302">MRLWLAGPEWPRYNLRAEPSPKRPARQVRLLASIVPKREHSGPCTTTGSFSRGSLPFCASSPVFLNAPTWLLPPCASSSFCPHPVRKAGRQADRLGPGSRYPSLIVKQSEPCRSTSMPRSNASDGRWRLCDGTRRGPPPKILQLFRYVPRSCMSPYPAAREFRVQIAVVSSTGRPWIPIKMRQPSPYVADARLIACPHAGT</sequence>
<dbReference type="EnsemblFungi" id="MAPG_01953T0">
    <property type="protein sequence ID" value="MAPG_01953T0"/>
    <property type="gene ID" value="MAPG_01953"/>
</dbReference>
<reference evidence="3" key="1">
    <citation type="submission" date="2010-05" db="EMBL/GenBank/DDBJ databases">
        <title>The genome sequence of Magnaporthe poae strain ATCC 64411.</title>
        <authorList>
            <person name="Ma L.-J."/>
            <person name="Dead R."/>
            <person name="Young S."/>
            <person name="Zeng Q."/>
            <person name="Koehrsen M."/>
            <person name="Alvarado L."/>
            <person name="Berlin A."/>
            <person name="Chapman S.B."/>
            <person name="Chen Z."/>
            <person name="Freedman E."/>
            <person name="Gellesch M."/>
            <person name="Goldberg J."/>
            <person name="Griggs A."/>
            <person name="Gujja S."/>
            <person name="Heilman E.R."/>
            <person name="Heiman D."/>
            <person name="Hepburn T."/>
            <person name="Howarth C."/>
            <person name="Jen D."/>
            <person name="Larson L."/>
            <person name="Mehta T."/>
            <person name="Neiman D."/>
            <person name="Pearson M."/>
            <person name="Roberts A."/>
            <person name="Saif S."/>
            <person name="Shea T."/>
            <person name="Shenoy N."/>
            <person name="Sisk P."/>
            <person name="Stolte C."/>
            <person name="Sykes S."/>
            <person name="Walk T."/>
            <person name="White J."/>
            <person name="Yandava C."/>
            <person name="Haas B."/>
            <person name="Nusbaum C."/>
            <person name="Birren B."/>
        </authorList>
    </citation>
    <scope>NUCLEOTIDE SEQUENCE [LARGE SCALE GENOMIC DNA]</scope>
    <source>
        <strain evidence="3">ATCC 64411 / 73-15</strain>
    </source>
</reference>
<dbReference type="AlphaFoldDB" id="A0A0C4DQ18"/>
<organism evidence="2 3">
    <name type="scientific">Magnaporthiopsis poae (strain ATCC 64411 / 73-15)</name>
    <name type="common">Kentucky bluegrass fungus</name>
    <name type="synonym">Magnaporthe poae</name>
    <dbReference type="NCBI Taxonomy" id="644358"/>
    <lineage>
        <taxon>Eukaryota</taxon>
        <taxon>Fungi</taxon>
        <taxon>Dikarya</taxon>
        <taxon>Ascomycota</taxon>
        <taxon>Pezizomycotina</taxon>
        <taxon>Sordariomycetes</taxon>
        <taxon>Sordariomycetidae</taxon>
        <taxon>Magnaporthales</taxon>
        <taxon>Magnaporthaceae</taxon>
        <taxon>Magnaporthiopsis</taxon>
    </lineage>
</organism>
<reference evidence="1" key="3">
    <citation type="submission" date="2011-03" db="EMBL/GenBank/DDBJ databases">
        <title>Annotation of Magnaporthe poae ATCC 64411.</title>
        <authorList>
            <person name="Ma L.-J."/>
            <person name="Dead R."/>
            <person name="Young S.K."/>
            <person name="Zeng Q."/>
            <person name="Gargeya S."/>
            <person name="Fitzgerald M."/>
            <person name="Haas B."/>
            <person name="Abouelleil A."/>
            <person name="Alvarado L."/>
            <person name="Arachchi H.M."/>
            <person name="Berlin A."/>
            <person name="Brown A."/>
            <person name="Chapman S.B."/>
            <person name="Chen Z."/>
            <person name="Dunbar C."/>
            <person name="Freedman E."/>
            <person name="Gearin G."/>
            <person name="Gellesch M."/>
            <person name="Goldberg J."/>
            <person name="Griggs A."/>
            <person name="Gujja S."/>
            <person name="Heiman D."/>
            <person name="Howarth C."/>
            <person name="Larson L."/>
            <person name="Lui A."/>
            <person name="MacDonald P.J.P."/>
            <person name="Mehta T."/>
            <person name="Montmayeur A."/>
            <person name="Murphy C."/>
            <person name="Neiman D."/>
            <person name="Pearson M."/>
            <person name="Priest M."/>
            <person name="Roberts A."/>
            <person name="Saif S."/>
            <person name="Shea T."/>
            <person name="Shenoy N."/>
            <person name="Sisk P."/>
            <person name="Stolte C."/>
            <person name="Sykes S."/>
            <person name="Yandava C."/>
            <person name="Wortman J."/>
            <person name="Nusbaum C."/>
            <person name="Birren B."/>
        </authorList>
    </citation>
    <scope>NUCLEOTIDE SEQUENCE</scope>
    <source>
        <strain evidence="1">ATCC 64411</strain>
    </source>
</reference>
<gene>
    <name evidence="1" type="ORF">MAPG_01953</name>
</gene>
<evidence type="ECO:0000313" key="2">
    <source>
        <dbReference type="EnsemblFungi" id="MAPG_01953T0"/>
    </source>
</evidence>
<reference evidence="2" key="5">
    <citation type="submission" date="2015-06" db="UniProtKB">
        <authorList>
            <consortium name="EnsemblFungi"/>
        </authorList>
    </citation>
    <scope>IDENTIFICATION</scope>
    <source>
        <strain evidence="2">ATCC 64411</strain>
    </source>
</reference>
<name>A0A0C4DQ18_MAGP6</name>
<dbReference type="VEuPathDB" id="FungiDB:MAPG_01953"/>
<proteinExistence type="predicted"/>
<dbReference type="Proteomes" id="UP000011715">
    <property type="component" value="Unassembled WGS sequence"/>
</dbReference>
<evidence type="ECO:0000313" key="3">
    <source>
        <dbReference type="Proteomes" id="UP000011715"/>
    </source>
</evidence>